<sequence>MPEQLPGSSKDVRNPWKTATFCLAGALTVTAAALVYTAAEGRGGTSHGSAAPSPSIWQDDRPRADTAPVETTSPAPSRTADFKIGDEARNGGAVVTVTKVRETESINVAGAVKKAGDGAKYVILETVVFNDTKASMDLTCSLPIVNNLLDEQDRRYDTIDDLYEVAGNPECNEQLQPGFKDEMLFVYRVPEDAKIIAWEFSEYDLTSEREPSAIELDSA</sequence>
<dbReference type="EMBL" id="CP120992">
    <property type="protein sequence ID" value="WLQ42276.1"/>
    <property type="molecule type" value="Genomic_DNA"/>
</dbReference>
<reference evidence="3 4" key="1">
    <citation type="submission" date="2023-03" db="EMBL/GenBank/DDBJ databases">
        <title>Isolation and description of six Streptomyces strains from soil environments, able to metabolize different microbial glucans.</title>
        <authorList>
            <person name="Widen T."/>
            <person name="Larsbrink J."/>
        </authorList>
    </citation>
    <scope>NUCLEOTIDE SEQUENCE [LARGE SCALE GENOMIC DNA]</scope>
    <source>
        <strain evidence="3 4">Mut2</strain>
    </source>
</reference>
<organism evidence="3 4">
    <name type="scientific">Streptomyces laculatispora</name>
    <dbReference type="NCBI Taxonomy" id="887464"/>
    <lineage>
        <taxon>Bacteria</taxon>
        <taxon>Bacillati</taxon>
        <taxon>Actinomycetota</taxon>
        <taxon>Actinomycetes</taxon>
        <taxon>Kitasatosporales</taxon>
        <taxon>Streptomycetaceae</taxon>
        <taxon>Streptomyces</taxon>
    </lineage>
</organism>
<evidence type="ECO:0000256" key="1">
    <source>
        <dbReference type="ARBA" id="ARBA00022729"/>
    </source>
</evidence>
<feature type="region of interest" description="Disordered" evidence="2">
    <location>
        <begin position="41"/>
        <end position="85"/>
    </location>
</feature>
<name>A0ABY9I5Z1_9ACTN</name>
<proteinExistence type="predicted"/>
<protein>
    <recommendedName>
        <fullName evidence="5">DUF4352 domain-containing protein</fullName>
    </recommendedName>
</protein>
<dbReference type="RefSeq" id="WP_306089467.1">
    <property type="nucleotide sequence ID" value="NZ_CP120992.1"/>
</dbReference>
<dbReference type="Proteomes" id="UP001229952">
    <property type="component" value="Chromosome"/>
</dbReference>
<keyword evidence="4" id="KW-1185">Reference proteome</keyword>
<dbReference type="InterPro" id="IPR029050">
    <property type="entry name" value="Immunoprotect_excell_Ig-like"/>
</dbReference>
<keyword evidence="1" id="KW-0732">Signal</keyword>
<gene>
    <name evidence="3" type="ORF">P8A22_21345</name>
</gene>
<evidence type="ECO:0008006" key="5">
    <source>
        <dbReference type="Google" id="ProtNLM"/>
    </source>
</evidence>
<evidence type="ECO:0000313" key="3">
    <source>
        <dbReference type="EMBL" id="WLQ42276.1"/>
    </source>
</evidence>
<accession>A0ABY9I5Z1</accession>
<dbReference type="Gene3D" id="2.60.40.1240">
    <property type="match status" value="1"/>
</dbReference>
<evidence type="ECO:0000256" key="2">
    <source>
        <dbReference type="SAM" id="MobiDB-lite"/>
    </source>
</evidence>
<evidence type="ECO:0000313" key="4">
    <source>
        <dbReference type="Proteomes" id="UP001229952"/>
    </source>
</evidence>